<dbReference type="Proteomes" id="UP000243180">
    <property type="component" value="Chromosome"/>
</dbReference>
<dbReference type="RefSeq" id="WP_197702717.1">
    <property type="nucleotide sequence ID" value="NZ_AP014879.1"/>
</dbReference>
<dbReference type="InParanoid" id="A0A1B4XES8"/>
<dbReference type="EMBL" id="AP014879">
    <property type="protein sequence ID" value="BAV33311.1"/>
    <property type="molecule type" value="Genomic_DNA"/>
</dbReference>
<keyword evidence="4" id="KW-1185">Reference proteome</keyword>
<sequence>MDYDNSKQSGYLNTGQTSCHDEHGRIIPCAGSGQDAEFHTGIPWPSPRFEVRDEIVLDRLTGLMWTRNANLAEYPLTWQEALGFVAGTNRECAMGCNDWRLPNRRELRSLVSHQTHRPALPEDHAFINVFPSWYWTSTTAAISPGHAWYVNLDGARMFYGGKDQSYLVWPVRGESHVLPVTGQGLCSDVQGQEIPCRGTGQDGELRAGSAWPQPRFTGQGDRVFDCLTHLYWMRHANLTHEPVSWSEALAAVAALNREQFQGGYWRLPNINELESLVDCSAHSPALTAGHPFSNVRDVYWSSTTSLFEPDWAWALYIDKGAVGVGQKRQARFYVWAVSDT</sequence>
<feature type="compositionally biased region" description="Polar residues" evidence="1">
    <location>
        <begin position="1"/>
        <end position="18"/>
    </location>
</feature>
<organism evidence="3 4">
    <name type="scientific">Sulfuricaulis limicola</name>
    <dbReference type="NCBI Taxonomy" id="1620215"/>
    <lineage>
        <taxon>Bacteria</taxon>
        <taxon>Pseudomonadati</taxon>
        <taxon>Pseudomonadota</taxon>
        <taxon>Gammaproteobacteria</taxon>
        <taxon>Acidiferrobacterales</taxon>
        <taxon>Acidiferrobacteraceae</taxon>
        <taxon>Sulfuricaulis</taxon>
    </lineage>
</organism>
<feature type="region of interest" description="Disordered" evidence="1">
    <location>
        <begin position="1"/>
        <end position="20"/>
    </location>
</feature>
<proteinExistence type="predicted"/>
<evidence type="ECO:0000259" key="2">
    <source>
        <dbReference type="Pfam" id="PF07603"/>
    </source>
</evidence>
<dbReference type="Pfam" id="PF07603">
    <property type="entry name" value="Lcl_C"/>
    <property type="match status" value="2"/>
</dbReference>
<dbReference type="KEGG" id="slim:SCL_0995"/>
<gene>
    <name evidence="3" type="ORF">SCL_0995</name>
</gene>
<dbReference type="InterPro" id="IPR011460">
    <property type="entry name" value="Lcl_C"/>
</dbReference>
<feature type="domain" description="Lcl C-terminal" evidence="2">
    <location>
        <begin position="223"/>
        <end position="337"/>
    </location>
</feature>
<protein>
    <recommendedName>
        <fullName evidence="2">Lcl C-terminal domain-containing protein</fullName>
    </recommendedName>
</protein>
<evidence type="ECO:0000313" key="4">
    <source>
        <dbReference type="Proteomes" id="UP000243180"/>
    </source>
</evidence>
<accession>A0A1B4XES8</accession>
<dbReference type="AlphaFoldDB" id="A0A1B4XES8"/>
<evidence type="ECO:0000313" key="3">
    <source>
        <dbReference type="EMBL" id="BAV33311.1"/>
    </source>
</evidence>
<evidence type="ECO:0000256" key="1">
    <source>
        <dbReference type="SAM" id="MobiDB-lite"/>
    </source>
</evidence>
<dbReference type="PANTHER" id="PTHR35812">
    <property type="entry name" value="LIPOPROTEIN"/>
    <property type="match status" value="1"/>
</dbReference>
<dbReference type="PANTHER" id="PTHR35812:SF1">
    <property type="entry name" value="LIPOPROTEIN"/>
    <property type="match status" value="1"/>
</dbReference>
<name>A0A1B4XES8_9GAMM</name>
<reference evidence="3 4" key="1">
    <citation type="submission" date="2015-05" db="EMBL/GenBank/DDBJ databases">
        <title>Complete genome sequence of a sulfur-oxidizing gammaproteobacterium strain HA5.</title>
        <authorList>
            <person name="Miura A."/>
            <person name="Kojima H."/>
            <person name="Fukui M."/>
        </authorList>
    </citation>
    <scope>NUCLEOTIDE SEQUENCE [LARGE SCALE GENOMIC DNA]</scope>
    <source>
        <strain evidence="3 4">HA5</strain>
    </source>
</reference>
<feature type="domain" description="Lcl C-terminal" evidence="2">
    <location>
        <begin position="55"/>
        <end position="172"/>
    </location>
</feature>